<dbReference type="RefSeq" id="WP_241716255.1">
    <property type="nucleotide sequence ID" value="NZ_JALBUF010000015.1"/>
</dbReference>
<dbReference type="AlphaFoldDB" id="A0A9X1VAZ2"/>
<keyword evidence="2" id="KW-1185">Reference proteome</keyword>
<proteinExistence type="predicted"/>
<protein>
    <submittedName>
        <fullName evidence="1">Uncharacterized protein</fullName>
    </submittedName>
</protein>
<evidence type="ECO:0000313" key="1">
    <source>
        <dbReference type="EMBL" id="MCI0184514.1"/>
    </source>
</evidence>
<organism evidence="1 2">
    <name type="scientific">Sulfoacidibacillus ferrooxidans</name>
    <dbReference type="NCBI Taxonomy" id="2005001"/>
    <lineage>
        <taxon>Bacteria</taxon>
        <taxon>Bacillati</taxon>
        <taxon>Bacillota</taxon>
        <taxon>Bacilli</taxon>
        <taxon>Bacillales</taxon>
        <taxon>Alicyclobacillaceae</taxon>
        <taxon>Sulfoacidibacillus</taxon>
    </lineage>
</organism>
<name>A0A9X1VAZ2_9BACL</name>
<comment type="caution">
    <text evidence="1">The sequence shown here is derived from an EMBL/GenBank/DDBJ whole genome shotgun (WGS) entry which is preliminary data.</text>
</comment>
<dbReference type="EMBL" id="JALBUF010000015">
    <property type="protein sequence ID" value="MCI0184514.1"/>
    <property type="molecule type" value="Genomic_DNA"/>
</dbReference>
<gene>
    <name evidence="1" type="ORF">MM817_02811</name>
</gene>
<accession>A0A9X1VAZ2</accession>
<evidence type="ECO:0000313" key="2">
    <source>
        <dbReference type="Proteomes" id="UP001139263"/>
    </source>
</evidence>
<dbReference type="Proteomes" id="UP001139263">
    <property type="component" value="Unassembled WGS sequence"/>
</dbReference>
<sequence>MMSLEGMPVCQKGLATKDNGYDRSRGRHYLSLSPDERTVSAPVIHLILTGSTVCAYTHRYEGHAALVYPQVACDSNA</sequence>
<reference evidence="1" key="1">
    <citation type="submission" date="2022-03" db="EMBL/GenBank/DDBJ databases">
        <title>Draft Genome Sequence of Firmicute Strain S0AB, a Heterotrophic Iron/Sulfur-Oxidizing Extreme Acidophile.</title>
        <authorList>
            <person name="Vergara E."/>
            <person name="Pakostova E."/>
            <person name="Johnson D.B."/>
            <person name="Holmes D.S."/>
        </authorList>
    </citation>
    <scope>NUCLEOTIDE SEQUENCE</scope>
    <source>
        <strain evidence="1">S0AB</strain>
    </source>
</reference>